<comment type="caution">
    <text evidence="1">The sequence shown here is derived from an EMBL/GenBank/DDBJ whole genome shotgun (WGS) entry which is preliminary data.</text>
</comment>
<dbReference type="AlphaFoldDB" id="A0A6G0Z0E7"/>
<reference evidence="1 2" key="1">
    <citation type="submission" date="2019-08" db="EMBL/GenBank/DDBJ databases">
        <title>Whole genome of Aphis craccivora.</title>
        <authorList>
            <person name="Voronova N.V."/>
            <person name="Shulinski R.S."/>
            <person name="Bandarenka Y.V."/>
            <person name="Zhorov D.G."/>
            <person name="Warner D."/>
        </authorList>
    </citation>
    <scope>NUCLEOTIDE SEQUENCE [LARGE SCALE GENOMIC DNA]</scope>
    <source>
        <strain evidence="1">180601</strain>
        <tissue evidence="1">Whole Body</tissue>
    </source>
</reference>
<accession>A0A6G0Z0E7</accession>
<organism evidence="1 2">
    <name type="scientific">Aphis craccivora</name>
    <name type="common">Cowpea aphid</name>
    <dbReference type="NCBI Taxonomy" id="307492"/>
    <lineage>
        <taxon>Eukaryota</taxon>
        <taxon>Metazoa</taxon>
        <taxon>Ecdysozoa</taxon>
        <taxon>Arthropoda</taxon>
        <taxon>Hexapoda</taxon>
        <taxon>Insecta</taxon>
        <taxon>Pterygota</taxon>
        <taxon>Neoptera</taxon>
        <taxon>Paraneoptera</taxon>
        <taxon>Hemiptera</taxon>
        <taxon>Sternorrhyncha</taxon>
        <taxon>Aphidomorpha</taxon>
        <taxon>Aphidoidea</taxon>
        <taxon>Aphididae</taxon>
        <taxon>Aphidini</taxon>
        <taxon>Aphis</taxon>
        <taxon>Aphis</taxon>
    </lineage>
</organism>
<dbReference type="OrthoDB" id="7471102at2759"/>
<evidence type="ECO:0000313" key="1">
    <source>
        <dbReference type="EMBL" id="KAF0763770.1"/>
    </source>
</evidence>
<gene>
    <name evidence="1" type="ORF">FWK35_00011330</name>
</gene>
<protein>
    <submittedName>
        <fullName evidence="1">Putative secreted protein</fullName>
    </submittedName>
</protein>
<evidence type="ECO:0000313" key="2">
    <source>
        <dbReference type="Proteomes" id="UP000478052"/>
    </source>
</evidence>
<proteinExistence type="predicted"/>
<dbReference type="EMBL" id="VUJU01001804">
    <property type="protein sequence ID" value="KAF0763770.1"/>
    <property type="molecule type" value="Genomic_DNA"/>
</dbReference>
<dbReference type="Proteomes" id="UP000478052">
    <property type="component" value="Unassembled WGS sequence"/>
</dbReference>
<sequence>MTMFFERPELLSLAETFKIPLASISKVTSILGTPLGAGGIPVRSNVPSRLLSFVKALSPSNTWMVTAGWLSAYVVKVWVCLHGMVELRSMILVITPPAVSMPSDNGVTSTSNTS</sequence>
<name>A0A6G0Z0E7_APHCR</name>
<keyword evidence="2" id="KW-1185">Reference proteome</keyword>